<feature type="transmembrane region" description="Helical" evidence="2">
    <location>
        <begin position="825"/>
        <end position="848"/>
    </location>
</feature>
<dbReference type="EMBL" id="OC861902">
    <property type="protein sequence ID" value="CAD7629805.1"/>
    <property type="molecule type" value="Genomic_DNA"/>
</dbReference>
<feature type="region of interest" description="Disordered" evidence="1">
    <location>
        <begin position="356"/>
        <end position="396"/>
    </location>
</feature>
<feature type="transmembrane region" description="Helical" evidence="2">
    <location>
        <begin position="647"/>
        <end position="669"/>
    </location>
</feature>
<sequence>MSRVYLNIFCMVCTVWAQTTNNEQTGHTLSGNTDTLTHAITQTPKPAEYDTTHHENSSPLPELITIPPESSQGGKDITTQSSMAETTKIDDHKVVTESPESGSLSSSATDANNKSNDPQTTAFSVNELFNTNISPNPVDVSSKTPKTISFDANEELINSQTSTKEKTSHETTEYTIDTSSEAHTIANNPIDTVVKIITTTVTPITTTTSGQTTTKSLHEIQTTQASVSSSTTTPVTTSAMPRETSPSSSTTTTTTTPSPTQQTTEVPNKTTLMTTSQSNSDHLYIPTITMQSDSESTQLHNSSHHDIATEYPYLNTSDLQSSSAPETTTGHSSESESKTLPDLSSLFANITEEMTSQAIETKPTESQTVTQSSETVRPIETSSTTHSPEPKVSTESIQTTIFREETEPKQTTVVVTQSPQTTLKMIEPEVTTHLSQLMNVSESPEANQTQPVEENLIQTTKSDPSHGSESAPWTHPQPTDPMDAISTGIPVQPNINTLKVILPNIKHLNYINKEDMVNTVTITFTTKAVEIYRWVTIFDQNFRNFTCNCIDSERNWCSIDRVIYVSPSPLVMNNHLIVSFFVNDAPANESNTYHVYGGPMVVEALKNSTKSLEEMMGMEVLSLQTNMGTIVVKPLETSSHRLAKFELLVFIFTVVMFICTVLLCLAIICSCAKRKSVDMNQIQLNKANRRQQSMATINGFDLNSASNILRDENHEKRNHNVINLEDGWVAPIDHVIENEKITKYDNLQDTKLLINYILWIMLSTIISLNVHFLCPSLLSPFIFLLQSLFDLWIQIALNVPQFANLFGRLAVDLFGRYLTINYNQLFHFSIILLINYILWIMSSTIISLKRPLLVPIIRVRKKSEKSWRPRFSVSYKVSNAWRSRLNGS</sequence>
<feature type="compositionally biased region" description="Low complexity" evidence="1">
    <location>
        <begin position="98"/>
        <end position="107"/>
    </location>
</feature>
<feature type="compositionally biased region" description="Low complexity" evidence="1">
    <location>
        <begin position="364"/>
        <end position="376"/>
    </location>
</feature>
<dbReference type="EMBL" id="CAJPIZ010007327">
    <property type="protein sequence ID" value="CAG2110235.1"/>
    <property type="molecule type" value="Genomic_DNA"/>
</dbReference>
<proteinExistence type="predicted"/>
<keyword evidence="2" id="KW-0812">Transmembrane</keyword>
<dbReference type="AlphaFoldDB" id="A0A7R9Q2J0"/>
<evidence type="ECO:0000313" key="4">
    <source>
        <dbReference type="EMBL" id="CAD7629805.1"/>
    </source>
</evidence>
<keyword evidence="5" id="KW-1185">Reference proteome</keyword>
<feature type="compositionally biased region" description="Polar residues" evidence="1">
    <location>
        <begin position="108"/>
        <end position="120"/>
    </location>
</feature>
<organism evidence="4">
    <name type="scientific">Medioppia subpectinata</name>
    <dbReference type="NCBI Taxonomy" id="1979941"/>
    <lineage>
        <taxon>Eukaryota</taxon>
        <taxon>Metazoa</taxon>
        <taxon>Ecdysozoa</taxon>
        <taxon>Arthropoda</taxon>
        <taxon>Chelicerata</taxon>
        <taxon>Arachnida</taxon>
        <taxon>Acari</taxon>
        <taxon>Acariformes</taxon>
        <taxon>Sarcoptiformes</taxon>
        <taxon>Oribatida</taxon>
        <taxon>Brachypylina</taxon>
        <taxon>Oppioidea</taxon>
        <taxon>Oppiidae</taxon>
        <taxon>Medioppia</taxon>
    </lineage>
</organism>
<name>A0A7R9Q2J0_9ACAR</name>
<feature type="region of interest" description="Disordered" evidence="1">
    <location>
        <begin position="459"/>
        <end position="478"/>
    </location>
</feature>
<feature type="compositionally biased region" description="Basic and acidic residues" evidence="1">
    <location>
        <begin position="47"/>
        <end position="56"/>
    </location>
</feature>
<feature type="compositionally biased region" description="Low complexity" evidence="1">
    <location>
        <begin position="221"/>
        <end position="264"/>
    </location>
</feature>
<keyword evidence="3" id="KW-0732">Signal</keyword>
<protein>
    <submittedName>
        <fullName evidence="4">Uncharacterized protein</fullName>
    </submittedName>
</protein>
<dbReference type="OrthoDB" id="10557751at2759"/>
<feature type="compositionally biased region" description="Polar residues" evidence="1">
    <location>
        <begin position="380"/>
        <end position="396"/>
    </location>
</feature>
<keyword evidence="2" id="KW-0472">Membrane</keyword>
<feature type="region of interest" description="Disordered" evidence="1">
    <location>
        <begin position="46"/>
        <end position="120"/>
    </location>
</feature>
<keyword evidence="2" id="KW-1133">Transmembrane helix</keyword>
<reference evidence="4" key="1">
    <citation type="submission" date="2020-11" db="EMBL/GenBank/DDBJ databases">
        <authorList>
            <person name="Tran Van P."/>
        </authorList>
    </citation>
    <scope>NUCLEOTIDE SEQUENCE</scope>
</reference>
<feature type="region of interest" description="Disordered" evidence="1">
    <location>
        <begin position="206"/>
        <end position="281"/>
    </location>
</feature>
<feature type="chain" id="PRO_5036403733" evidence="3">
    <location>
        <begin position="18"/>
        <end position="888"/>
    </location>
</feature>
<dbReference type="Proteomes" id="UP000759131">
    <property type="component" value="Unassembled WGS sequence"/>
</dbReference>
<feature type="signal peptide" evidence="3">
    <location>
        <begin position="1"/>
        <end position="17"/>
    </location>
</feature>
<evidence type="ECO:0000256" key="1">
    <source>
        <dbReference type="SAM" id="MobiDB-lite"/>
    </source>
</evidence>
<evidence type="ECO:0000313" key="5">
    <source>
        <dbReference type="Proteomes" id="UP000759131"/>
    </source>
</evidence>
<feature type="compositionally biased region" description="Polar residues" evidence="1">
    <location>
        <begin position="459"/>
        <end position="468"/>
    </location>
</feature>
<feature type="compositionally biased region" description="Polar residues" evidence="1">
    <location>
        <begin position="265"/>
        <end position="281"/>
    </location>
</feature>
<feature type="transmembrane region" description="Helical" evidence="2">
    <location>
        <begin position="756"/>
        <end position="783"/>
    </location>
</feature>
<evidence type="ECO:0000256" key="2">
    <source>
        <dbReference type="SAM" id="Phobius"/>
    </source>
</evidence>
<feature type="compositionally biased region" description="Polar residues" evidence="1">
    <location>
        <begin position="68"/>
        <end position="85"/>
    </location>
</feature>
<evidence type="ECO:0000256" key="3">
    <source>
        <dbReference type="SAM" id="SignalP"/>
    </source>
</evidence>
<accession>A0A7R9Q2J0</accession>
<gene>
    <name evidence="4" type="ORF">OSB1V03_LOCUS10220</name>
</gene>
<feature type="region of interest" description="Disordered" evidence="1">
    <location>
        <begin position="317"/>
        <end position="341"/>
    </location>
</feature>